<keyword evidence="2" id="KW-0808">Transferase</keyword>
<name>A0A4V6KUJ5_SERFO</name>
<evidence type="ECO:0000259" key="1">
    <source>
        <dbReference type="Pfam" id="PF03710"/>
    </source>
</evidence>
<dbReference type="InterPro" id="IPR005190">
    <property type="entry name" value="GlnE_rpt_dom"/>
</dbReference>
<dbReference type="InterPro" id="IPR043519">
    <property type="entry name" value="NT_sf"/>
</dbReference>
<dbReference type="EMBL" id="CABEEZ010000133">
    <property type="protein sequence ID" value="VTR54718.1"/>
    <property type="molecule type" value="Genomic_DNA"/>
</dbReference>
<sequence>MLPGCWSAPSKPFADYQRNEAWTWEHQALVRARIVYGDPALHQQFDAIRREILCKPREVNKLQQEVREMREKMRNHLGSKQRDLFDIKADEGGITDIEFIAQYLVLGYAAGRTAPDALVG</sequence>
<evidence type="ECO:0000313" key="2">
    <source>
        <dbReference type="EMBL" id="VTR54718.1"/>
    </source>
</evidence>
<dbReference type="EC" id="2.7.7.42" evidence="2"/>
<dbReference type="PANTHER" id="PTHR30621">
    <property type="entry name" value="GLUTAMINE SYNTHETASE ADENYLYLTRANSFERASE"/>
    <property type="match status" value="1"/>
</dbReference>
<dbReference type="GO" id="GO:0000820">
    <property type="term" value="P:regulation of glutamine family amino acid metabolic process"/>
    <property type="evidence" value="ECO:0007669"/>
    <property type="project" value="TreeGrafter"/>
</dbReference>
<protein>
    <submittedName>
        <fullName evidence="2">Glutamate-ammonia-ligase adenylyltransferase</fullName>
        <ecNumber evidence="2">2.7.7.42</ecNumber>
    </submittedName>
</protein>
<proteinExistence type="predicted"/>
<dbReference type="Gene3D" id="1.20.120.330">
    <property type="entry name" value="Nucleotidyltransferases domain 2"/>
    <property type="match status" value="1"/>
</dbReference>
<dbReference type="SUPFAM" id="SSF81301">
    <property type="entry name" value="Nucleotidyltransferase"/>
    <property type="match status" value="1"/>
</dbReference>
<feature type="domain" description="Glutamate-ammonia ligase adenylyltransferase repeated" evidence="1">
    <location>
        <begin position="9"/>
        <end position="47"/>
    </location>
</feature>
<keyword evidence="2" id="KW-0436">Ligase</keyword>
<dbReference type="GO" id="GO:0008882">
    <property type="term" value="F:[glutamate-ammonia-ligase] adenylyltransferase activity"/>
    <property type="evidence" value="ECO:0007669"/>
    <property type="project" value="UniProtKB-EC"/>
</dbReference>
<accession>A0A4V6KUJ5</accession>
<dbReference type="Gene3D" id="3.30.460.10">
    <property type="entry name" value="Beta Polymerase, domain 2"/>
    <property type="match status" value="1"/>
</dbReference>
<dbReference type="InterPro" id="IPR023057">
    <property type="entry name" value="GlnE"/>
</dbReference>
<dbReference type="GO" id="GO:0005829">
    <property type="term" value="C:cytosol"/>
    <property type="evidence" value="ECO:0007669"/>
    <property type="project" value="TreeGrafter"/>
</dbReference>
<dbReference type="SUPFAM" id="SSF81593">
    <property type="entry name" value="Nucleotidyltransferase substrate binding subunit/domain"/>
    <property type="match status" value="1"/>
</dbReference>
<dbReference type="GO" id="GO:0016874">
    <property type="term" value="F:ligase activity"/>
    <property type="evidence" value="ECO:0007669"/>
    <property type="project" value="UniProtKB-KW"/>
</dbReference>
<dbReference type="PANTHER" id="PTHR30621:SF0">
    <property type="entry name" value="BIFUNCTIONAL GLUTAMINE SYNTHETASE ADENYLYLTRANSFERASE_ADENYLYL-REMOVING ENZYME"/>
    <property type="match status" value="1"/>
</dbReference>
<dbReference type="AlphaFoldDB" id="A0A4V6KUJ5"/>
<organism evidence="2">
    <name type="scientific">Serratia fonticola</name>
    <dbReference type="NCBI Taxonomy" id="47917"/>
    <lineage>
        <taxon>Bacteria</taxon>
        <taxon>Pseudomonadati</taxon>
        <taxon>Pseudomonadota</taxon>
        <taxon>Gammaproteobacteria</taxon>
        <taxon>Enterobacterales</taxon>
        <taxon>Yersiniaceae</taxon>
        <taxon>Serratia</taxon>
    </lineage>
</organism>
<dbReference type="Pfam" id="PF03710">
    <property type="entry name" value="GlnE"/>
    <property type="match status" value="1"/>
</dbReference>
<reference evidence="2" key="1">
    <citation type="submission" date="2019-05" db="EMBL/GenBank/DDBJ databases">
        <authorList>
            <consortium name="Pathogen Informatics"/>
        </authorList>
    </citation>
    <scope>NUCLEOTIDE SEQUENCE [LARGE SCALE GENOMIC DNA]</scope>
    <source>
        <strain evidence="2">NCTC12965</strain>
    </source>
</reference>
<keyword evidence="2" id="KW-0548">Nucleotidyltransferase</keyword>
<gene>
    <name evidence="2" type="primary">glnE_2</name>
    <name evidence="2" type="ORF">NCTC12965_06806</name>
</gene>